<protein>
    <submittedName>
        <fullName evidence="8">Zn(2)-C6 fungal-type domain-containing protein</fullName>
    </submittedName>
</protein>
<reference evidence="8" key="1">
    <citation type="submission" date="2020-05" db="EMBL/GenBank/DDBJ databases">
        <title>Mycena genomes resolve the evolution of fungal bioluminescence.</title>
        <authorList>
            <person name="Tsai I.J."/>
        </authorList>
    </citation>
    <scope>NUCLEOTIDE SEQUENCE</scope>
    <source>
        <strain evidence="8">CCC161011</strain>
    </source>
</reference>
<keyword evidence="4" id="KW-0539">Nucleus</keyword>
<dbReference type="OrthoDB" id="4456959at2759"/>
<feature type="region of interest" description="Disordered" evidence="5">
    <location>
        <begin position="95"/>
        <end position="129"/>
    </location>
</feature>
<dbReference type="PANTHER" id="PTHR46910">
    <property type="entry name" value="TRANSCRIPTION FACTOR PDR1"/>
    <property type="match status" value="1"/>
</dbReference>
<accession>A0A8H6YB79</accession>
<evidence type="ECO:0000256" key="3">
    <source>
        <dbReference type="ARBA" id="ARBA00023125"/>
    </source>
</evidence>
<dbReference type="AlphaFoldDB" id="A0A8H6YB79"/>
<gene>
    <name evidence="8" type="ORF">MVEN_00828800</name>
</gene>
<dbReference type="SMART" id="SM00906">
    <property type="entry name" value="Fungal_trans"/>
    <property type="match status" value="1"/>
</dbReference>
<dbReference type="GO" id="GO:0000981">
    <property type="term" value="F:DNA-binding transcription factor activity, RNA polymerase II-specific"/>
    <property type="evidence" value="ECO:0007669"/>
    <property type="project" value="InterPro"/>
</dbReference>
<keyword evidence="6" id="KW-0812">Transmembrane</keyword>
<evidence type="ECO:0000259" key="7">
    <source>
        <dbReference type="SMART" id="SM00906"/>
    </source>
</evidence>
<evidence type="ECO:0000313" key="9">
    <source>
        <dbReference type="Proteomes" id="UP000620124"/>
    </source>
</evidence>
<evidence type="ECO:0000313" key="8">
    <source>
        <dbReference type="EMBL" id="KAF7357828.1"/>
    </source>
</evidence>
<evidence type="ECO:0000256" key="6">
    <source>
        <dbReference type="SAM" id="Phobius"/>
    </source>
</evidence>
<evidence type="ECO:0000256" key="5">
    <source>
        <dbReference type="SAM" id="MobiDB-lite"/>
    </source>
</evidence>
<proteinExistence type="predicted"/>
<keyword evidence="6" id="KW-1133">Transmembrane helix</keyword>
<dbReference type="CDD" id="cd00067">
    <property type="entry name" value="GAL4"/>
    <property type="match status" value="1"/>
</dbReference>
<dbReference type="GO" id="GO:0005634">
    <property type="term" value="C:nucleus"/>
    <property type="evidence" value="ECO:0007669"/>
    <property type="project" value="UniProtKB-SubCell"/>
</dbReference>
<dbReference type="InterPro" id="IPR001138">
    <property type="entry name" value="Zn2Cys6_DnaBD"/>
</dbReference>
<dbReference type="InterPro" id="IPR007219">
    <property type="entry name" value="XnlR_reg_dom"/>
</dbReference>
<evidence type="ECO:0000256" key="4">
    <source>
        <dbReference type="ARBA" id="ARBA00023242"/>
    </source>
</evidence>
<dbReference type="Proteomes" id="UP000620124">
    <property type="component" value="Unassembled WGS sequence"/>
</dbReference>
<dbReference type="GO" id="GO:0003677">
    <property type="term" value="F:DNA binding"/>
    <property type="evidence" value="ECO:0007669"/>
    <property type="project" value="UniProtKB-KW"/>
</dbReference>
<sequence>MEPPPTEGLLYLPIMSDADYESGTPAPGSKRRRLRGACDTCRQRKGKFWSSINCDVCSPLTLKTPPSVRCDSAKMPNNICSNCIAFNAACTHHGYPKSDSSKKSPPSLGSGSAASSPESGFQDSDPYNGKTAQEHVDTILVQSTAYIAARDLRNILLDIARYSRKLEQDLDAVKSQLAGSRGSSVVPAPSPPDTSSTDDSAVVDSSPDGIMVLCNDFQDMTIVNSTRPFFFGRSSGFYLIETAQAMKAEHDGPNVRQPEPTRRTEFWHCPWEIAPPPPAPVYSFPPKDLLHDLVSIFFDRINIIMNCLHRPTFERSLASGLHLIDHSFGSVVLAVCALASRYSDDPRVILKGTNTKLSSGWQWFEQIRYPRQDFHHARTLPELQRIFLSILYLQGTCSPSACWTLTAIGVRNLQDLGLHMRKRKRGEHHNTSFTTTVEEELYTRIFWMFVCSDALMSAFLGKPRITRDDDYDIDYPVECDDEYWEHPDPEKRFKQPEGKPSVASFIVSYLKLTEILGTAQKTIYSVKRSQRGPEWSQAVVGRIGVVPRSINGWIPFQTTCDGIQTGKMSRLQRSPLAYMQAIIMVRFFFPLMPHSFNFPQFKFKYTGVLYRRP</sequence>
<evidence type="ECO:0000256" key="1">
    <source>
        <dbReference type="ARBA" id="ARBA00004123"/>
    </source>
</evidence>
<feature type="domain" description="Xylanolytic transcriptional activator regulatory" evidence="7">
    <location>
        <begin position="402"/>
        <end position="482"/>
    </location>
</feature>
<keyword evidence="9" id="KW-1185">Reference proteome</keyword>
<dbReference type="Pfam" id="PF04082">
    <property type="entry name" value="Fungal_trans"/>
    <property type="match status" value="1"/>
</dbReference>
<feature type="transmembrane region" description="Helical" evidence="6">
    <location>
        <begin position="576"/>
        <end position="596"/>
    </location>
</feature>
<keyword evidence="2" id="KW-0479">Metal-binding</keyword>
<name>A0A8H6YB79_9AGAR</name>
<evidence type="ECO:0000256" key="2">
    <source>
        <dbReference type="ARBA" id="ARBA00022723"/>
    </source>
</evidence>
<organism evidence="8 9">
    <name type="scientific">Mycena venus</name>
    <dbReference type="NCBI Taxonomy" id="2733690"/>
    <lineage>
        <taxon>Eukaryota</taxon>
        <taxon>Fungi</taxon>
        <taxon>Dikarya</taxon>
        <taxon>Basidiomycota</taxon>
        <taxon>Agaricomycotina</taxon>
        <taxon>Agaricomycetes</taxon>
        <taxon>Agaricomycetidae</taxon>
        <taxon>Agaricales</taxon>
        <taxon>Marasmiineae</taxon>
        <taxon>Mycenaceae</taxon>
        <taxon>Mycena</taxon>
    </lineage>
</organism>
<comment type="caution">
    <text evidence="8">The sequence shown here is derived from an EMBL/GenBank/DDBJ whole genome shotgun (WGS) entry which is preliminary data.</text>
</comment>
<comment type="subcellular location">
    <subcellularLocation>
        <location evidence="1">Nucleus</location>
    </subcellularLocation>
</comment>
<dbReference type="GO" id="GO:0006351">
    <property type="term" value="P:DNA-templated transcription"/>
    <property type="evidence" value="ECO:0007669"/>
    <property type="project" value="InterPro"/>
</dbReference>
<keyword evidence="6" id="KW-0472">Membrane</keyword>
<dbReference type="CDD" id="cd12148">
    <property type="entry name" value="fungal_TF_MHR"/>
    <property type="match status" value="1"/>
</dbReference>
<dbReference type="InterPro" id="IPR050987">
    <property type="entry name" value="AtrR-like"/>
</dbReference>
<feature type="compositionally biased region" description="Low complexity" evidence="5">
    <location>
        <begin position="183"/>
        <end position="202"/>
    </location>
</feature>
<keyword evidence="3" id="KW-0238">DNA-binding</keyword>
<feature type="region of interest" description="Disordered" evidence="5">
    <location>
        <begin position="176"/>
        <end position="202"/>
    </location>
</feature>
<dbReference type="PANTHER" id="PTHR46910:SF3">
    <property type="entry name" value="HALOTOLERANCE PROTEIN 9-RELATED"/>
    <property type="match status" value="1"/>
</dbReference>
<feature type="compositionally biased region" description="Low complexity" evidence="5">
    <location>
        <begin position="103"/>
        <end position="120"/>
    </location>
</feature>
<dbReference type="EMBL" id="JACAZI010000006">
    <property type="protein sequence ID" value="KAF7357828.1"/>
    <property type="molecule type" value="Genomic_DNA"/>
</dbReference>
<dbReference type="GO" id="GO:0008270">
    <property type="term" value="F:zinc ion binding"/>
    <property type="evidence" value="ECO:0007669"/>
    <property type="project" value="InterPro"/>
</dbReference>